<evidence type="ECO:0000313" key="3">
    <source>
        <dbReference type="EMBL" id="MDC7684219.1"/>
    </source>
</evidence>
<sequence length="73" mass="7696">MKLKSIAYGAAVAMLSASGAHAATSAETDVFTELSQWIAGFFSAQNEAQTEAKSETVTPAEYGVNPPEDFQQP</sequence>
<evidence type="ECO:0000256" key="1">
    <source>
        <dbReference type="SAM" id="MobiDB-lite"/>
    </source>
</evidence>
<feature type="region of interest" description="Disordered" evidence="1">
    <location>
        <begin position="50"/>
        <end position="73"/>
    </location>
</feature>
<dbReference type="RefSeq" id="WP_272748676.1">
    <property type="nucleotide sequence ID" value="NZ_JAQQKX010000010.1"/>
</dbReference>
<feature type="chain" id="PRO_5047176842" evidence="2">
    <location>
        <begin position="23"/>
        <end position="73"/>
    </location>
</feature>
<comment type="caution">
    <text evidence="3">The sequence shown here is derived from an EMBL/GenBank/DDBJ whole genome shotgun (WGS) entry which is preliminary data.</text>
</comment>
<name>A0ABT5HW69_9CAUL</name>
<dbReference type="EMBL" id="JAQQKX010000010">
    <property type="protein sequence ID" value="MDC7684219.1"/>
    <property type="molecule type" value="Genomic_DNA"/>
</dbReference>
<accession>A0ABT5HW69</accession>
<keyword evidence="2" id="KW-0732">Signal</keyword>
<dbReference type="Proteomes" id="UP001214854">
    <property type="component" value="Unassembled WGS sequence"/>
</dbReference>
<gene>
    <name evidence="3" type="ORF">PQU92_13085</name>
</gene>
<organism evidence="3 4">
    <name type="scientific">Asticcacaulis aquaticus</name>
    <dbReference type="NCBI Taxonomy" id="2984212"/>
    <lineage>
        <taxon>Bacteria</taxon>
        <taxon>Pseudomonadati</taxon>
        <taxon>Pseudomonadota</taxon>
        <taxon>Alphaproteobacteria</taxon>
        <taxon>Caulobacterales</taxon>
        <taxon>Caulobacteraceae</taxon>
        <taxon>Asticcacaulis</taxon>
    </lineage>
</organism>
<protein>
    <submittedName>
        <fullName evidence="3">Uncharacterized protein</fullName>
    </submittedName>
</protein>
<reference evidence="3 4" key="1">
    <citation type="submission" date="2023-01" db="EMBL/GenBank/DDBJ databases">
        <title>Novel species of the genus Asticcacaulis isolated from rivers.</title>
        <authorList>
            <person name="Lu H."/>
        </authorList>
    </citation>
    <scope>NUCLEOTIDE SEQUENCE [LARGE SCALE GENOMIC DNA]</scope>
    <source>
        <strain evidence="3 4">BYS171W</strain>
    </source>
</reference>
<evidence type="ECO:0000256" key="2">
    <source>
        <dbReference type="SAM" id="SignalP"/>
    </source>
</evidence>
<proteinExistence type="predicted"/>
<keyword evidence="4" id="KW-1185">Reference proteome</keyword>
<feature type="signal peptide" evidence="2">
    <location>
        <begin position="1"/>
        <end position="22"/>
    </location>
</feature>
<evidence type="ECO:0000313" key="4">
    <source>
        <dbReference type="Proteomes" id="UP001214854"/>
    </source>
</evidence>